<keyword evidence="7" id="KW-0238">DNA-binding</keyword>
<dbReference type="GO" id="GO:0008483">
    <property type="term" value="F:transaminase activity"/>
    <property type="evidence" value="ECO:0007669"/>
    <property type="project" value="UniProtKB-KW"/>
</dbReference>
<dbReference type="EMBL" id="FQUB01000030">
    <property type="protein sequence ID" value="SHF28244.1"/>
    <property type="molecule type" value="Genomic_DNA"/>
</dbReference>
<dbReference type="FunFam" id="1.10.10.10:FF:000079">
    <property type="entry name" value="GntR family transcriptional regulator"/>
    <property type="match status" value="1"/>
</dbReference>
<evidence type="ECO:0000313" key="10">
    <source>
        <dbReference type="EMBL" id="SHF28244.1"/>
    </source>
</evidence>
<dbReference type="Gene3D" id="3.40.640.10">
    <property type="entry name" value="Type I PLP-dependent aspartate aminotransferase-like (Major domain)"/>
    <property type="match status" value="1"/>
</dbReference>
<evidence type="ECO:0000256" key="5">
    <source>
        <dbReference type="ARBA" id="ARBA00022898"/>
    </source>
</evidence>
<dbReference type="SMART" id="SM00345">
    <property type="entry name" value="HTH_GNTR"/>
    <property type="match status" value="1"/>
</dbReference>
<reference evidence="10 11" key="1">
    <citation type="submission" date="2016-11" db="EMBL/GenBank/DDBJ databases">
        <authorList>
            <person name="Varghese N."/>
            <person name="Submissions S."/>
        </authorList>
    </citation>
    <scope>NUCLEOTIDE SEQUENCE [LARGE SCALE GENOMIC DNA]</scope>
    <source>
        <strain evidence="10 11">DSM 1</strain>
    </source>
</reference>
<evidence type="ECO:0000256" key="6">
    <source>
        <dbReference type="ARBA" id="ARBA00023015"/>
    </source>
</evidence>
<evidence type="ECO:0000256" key="3">
    <source>
        <dbReference type="ARBA" id="ARBA00022576"/>
    </source>
</evidence>
<dbReference type="InterPro" id="IPR015424">
    <property type="entry name" value="PyrdxlP-dep_Trfase"/>
</dbReference>
<dbReference type="InterPro" id="IPR015421">
    <property type="entry name" value="PyrdxlP-dep_Trfase_major"/>
</dbReference>
<dbReference type="Gene3D" id="3.90.1150.10">
    <property type="entry name" value="Aspartate Aminotransferase, domain 1"/>
    <property type="match status" value="1"/>
</dbReference>
<dbReference type="Pfam" id="PF00392">
    <property type="entry name" value="GntR"/>
    <property type="match status" value="1"/>
</dbReference>
<comment type="cofactor">
    <cofactor evidence="1">
        <name>pyridoxal 5'-phosphate</name>
        <dbReference type="ChEBI" id="CHEBI:597326"/>
    </cofactor>
</comment>
<dbReference type="GO" id="GO:0003677">
    <property type="term" value="F:DNA binding"/>
    <property type="evidence" value="ECO:0007669"/>
    <property type="project" value="UniProtKB-KW"/>
</dbReference>
<dbReference type="GO" id="GO:0003700">
    <property type="term" value="F:DNA-binding transcription factor activity"/>
    <property type="evidence" value="ECO:0007669"/>
    <property type="project" value="InterPro"/>
</dbReference>
<dbReference type="Gene3D" id="1.10.10.10">
    <property type="entry name" value="Winged helix-like DNA-binding domain superfamily/Winged helix DNA-binding domain"/>
    <property type="match status" value="1"/>
</dbReference>
<dbReference type="GeneID" id="29813079"/>
<evidence type="ECO:0000259" key="9">
    <source>
        <dbReference type="PROSITE" id="PS50949"/>
    </source>
</evidence>
<evidence type="ECO:0000256" key="8">
    <source>
        <dbReference type="ARBA" id="ARBA00023163"/>
    </source>
</evidence>
<evidence type="ECO:0000256" key="1">
    <source>
        <dbReference type="ARBA" id="ARBA00001933"/>
    </source>
</evidence>
<dbReference type="PANTHER" id="PTHR46577:SF2">
    <property type="entry name" value="TRANSCRIPTIONAL REGULATORY PROTEIN"/>
    <property type="match status" value="1"/>
</dbReference>
<feature type="domain" description="HTH gntR-type" evidence="9">
    <location>
        <begin position="14"/>
        <end position="82"/>
    </location>
</feature>
<dbReference type="InterPro" id="IPR036388">
    <property type="entry name" value="WH-like_DNA-bd_sf"/>
</dbReference>
<evidence type="ECO:0000256" key="4">
    <source>
        <dbReference type="ARBA" id="ARBA00022679"/>
    </source>
</evidence>
<evidence type="ECO:0000313" key="11">
    <source>
        <dbReference type="Proteomes" id="UP000184029"/>
    </source>
</evidence>
<dbReference type="InterPro" id="IPR015422">
    <property type="entry name" value="PyrdxlP-dep_Trfase_small"/>
</dbReference>
<keyword evidence="4" id="KW-0808">Transferase</keyword>
<dbReference type="GO" id="GO:0030170">
    <property type="term" value="F:pyridoxal phosphate binding"/>
    <property type="evidence" value="ECO:0007669"/>
    <property type="project" value="InterPro"/>
</dbReference>
<dbReference type="SUPFAM" id="SSF46785">
    <property type="entry name" value="Winged helix' DNA-binding domain"/>
    <property type="match status" value="1"/>
</dbReference>
<dbReference type="CDD" id="cd07377">
    <property type="entry name" value="WHTH_GntR"/>
    <property type="match status" value="1"/>
</dbReference>
<dbReference type="RefSeq" id="WP_029142985.1">
    <property type="nucleotide sequence ID" value="NZ_ALAS01000253.1"/>
</dbReference>
<dbReference type="InterPro" id="IPR004839">
    <property type="entry name" value="Aminotransferase_I/II_large"/>
</dbReference>
<accession>A0A8B4BXK0</accession>
<dbReference type="AlphaFoldDB" id="A0A8B4BXK0"/>
<keyword evidence="3" id="KW-0032">Aminotransferase</keyword>
<gene>
    <name evidence="10" type="ORF">SAMN02745208_01718</name>
</gene>
<organism evidence="10 11">
    <name type="scientific">Heyndrickxia coagulans DSM 1 = ATCC 7050</name>
    <dbReference type="NCBI Taxonomy" id="1121088"/>
    <lineage>
        <taxon>Bacteria</taxon>
        <taxon>Bacillati</taxon>
        <taxon>Bacillota</taxon>
        <taxon>Bacilli</taxon>
        <taxon>Bacillales</taxon>
        <taxon>Bacillaceae</taxon>
        <taxon>Heyndrickxia</taxon>
    </lineage>
</organism>
<comment type="caution">
    <text evidence="10">The sequence shown here is derived from an EMBL/GenBank/DDBJ whole genome shotgun (WGS) entry which is preliminary data.</text>
</comment>
<keyword evidence="5" id="KW-0663">Pyridoxal phosphate</keyword>
<proteinExistence type="inferred from homology"/>
<dbReference type="InterPro" id="IPR036390">
    <property type="entry name" value="WH_DNA-bd_sf"/>
</dbReference>
<dbReference type="KEGG" id="bcoa:BF29_1917"/>
<dbReference type="FunFam" id="3.40.640.10:FF:000023">
    <property type="entry name" value="Transcriptional regulator, GntR family"/>
    <property type="match status" value="1"/>
</dbReference>
<dbReference type="SUPFAM" id="SSF53383">
    <property type="entry name" value="PLP-dependent transferases"/>
    <property type="match status" value="1"/>
</dbReference>
<dbReference type="Proteomes" id="UP000184029">
    <property type="component" value="Unassembled WGS sequence"/>
</dbReference>
<dbReference type="CDD" id="cd00609">
    <property type="entry name" value="AAT_like"/>
    <property type="match status" value="1"/>
</dbReference>
<protein>
    <submittedName>
        <fullName evidence="10">GntR family transcriptional regulator, regulator for abcA and norABC</fullName>
    </submittedName>
</protein>
<dbReference type="PRINTS" id="PR00035">
    <property type="entry name" value="HTHGNTR"/>
</dbReference>
<dbReference type="InterPro" id="IPR051446">
    <property type="entry name" value="HTH_trans_reg/aminotransferase"/>
</dbReference>
<dbReference type="InterPro" id="IPR000524">
    <property type="entry name" value="Tscrpt_reg_HTH_GntR"/>
</dbReference>
<dbReference type="PANTHER" id="PTHR46577">
    <property type="entry name" value="HTH-TYPE TRANSCRIPTIONAL REGULATORY PROTEIN GABR"/>
    <property type="match status" value="1"/>
</dbReference>
<keyword evidence="8" id="KW-0804">Transcription</keyword>
<sequence>MQHLEWKPNRSSSVALYKQIEKYIKDKIINGEWTVGTKIPSQRVLAETFGVNRSTVVTALDELTALGLIEGKTGGGTKVINNTWNLLVSNHPPDWNSYVKAGSYQPNLPAIQDINEAEFRPNIIRLGTGELSPELLPYKKMQDVFQRLPNRMASLGYEEPKGDLFLRQQLTEHLKKIGINASPASILIVSGALQALQLISIGLLNRGSNILLEKPSYLYSVQVFQSAGMRLYGVPMDETGLQTSLIKKYKKQYNASLLYTIPSFHNPAGVLLTEEKRKQLMAICEQESLPIIEDDVYRDLWIDSPPPNPLKKEDKNGMVLYLGSMSKTISPGLRIGWIVGPEAVIERLADIKMQTDYGSSSLSQWAAAEWFSSGLYDEHMCYIREQLKIRRNATVRSLEKHFTDIATWNFPKGGFYVWVHLTPSLSIRELFEKALKEGILLNPGNLYDRDAIQYLRISYAYAPLSDIEDAIARLAIIVKQIAKETKQ</sequence>
<comment type="similarity">
    <text evidence="2">In the C-terminal section; belongs to the class-I pyridoxal-phosphate-dependent aminotransferase family.</text>
</comment>
<name>A0A8B4BXK0_HEYCO</name>
<dbReference type="Pfam" id="PF00155">
    <property type="entry name" value="Aminotran_1_2"/>
    <property type="match status" value="1"/>
</dbReference>
<evidence type="ECO:0000256" key="2">
    <source>
        <dbReference type="ARBA" id="ARBA00005384"/>
    </source>
</evidence>
<dbReference type="PROSITE" id="PS50949">
    <property type="entry name" value="HTH_GNTR"/>
    <property type="match status" value="1"/>
</dbReference>
<evidence type="ECO:0000256" key="7">
    <source>
        <dbReference type="ARBA" id="ARBA00023125"/>
    </source>
</evidence>
<keyword evidence="6" id="KW-0805">Transcription regulation</keyword>